<dbReference type="Pfam" id="PF02811">
    <property type="entry name" value="PHP"/>
    <property type="match status" value="1"/>
</dbReference>
<sequence length="568" mass="64975">MTKSEVIKILNEIGLLLELKGENFFKSRAYYDAANKLEVIQEDIQTLVSENRLGSIKGFGKALTSKITELVTTGELEYYTKLKETVPKGLVSMLRISGLGPKKIMTIYKSLGVNTIEELKEACENNKLLDLPRFSKKTQDKILEGIKNYNEYSEKFHYPIGEVLSSELLKYIRESGIVQRCEVAGSLRRKKEVLKDIDLLVSSDEPDKVMDLFTSHYYVKEITGKGETKSSVVLQNGMNADIRVVSDSQFPYALHHFTGSKEHNTALRHLAKKQGIKMNEYGLFKDDELIVCHNEKDIFNVFGMEFIPPELRENYGELEAAENKELPVLVTNEDVRGVFHTHTNYSDGNATIEQLVIDCMNRGYSYLGITDHSKTAIYAGGLTEEDIKRQHEEIDLLNEKYHDFKILKGIESDILPDGSLDYDERILQSFDFIIGSVHSAFKMEQKKMTDRVIKAISNPYMSILGHPTGRLLLSREGYKIDIEQIIEVCIENGIVIEINANPYRLDLDWRHMKNAKEKGCKFVISPDAHSIKEFDYMRYGINVARKGWLEKSDIINTLNKDEIVKYFL</sequence>
<dbReference type="NCBIfam" id="NF006375">
    <property type="entry name" value="PRK08609.1"/>
    <property type="match status" value="1"/>
</dbReference>
<keyword evidence="10" id="KW-0378">Hydrolase</keyword>
<keyword evidence="4" id="KW-0227">DNA damage</keyword>
<dbReference type="Pfam" id="PF14520">
    <property type="entry name" value="HHH_5"/>
    <property type="match status" value="1"/>
</dbReference>
<dbReference type="PRINTS" id="PR00870">
    <property type="entry name" value="DNAPOLXBETA"/>
</dbReference>
<dbReference type="RefSeq" id="WP_212692158.1">
    <property type="nucleotide sequence ID" value="NZ_CP058561.1"/>
</dbReference>
<dbReference type="PANTHER" id="PTHR36928">
    <property type="entry name" value="PHOSPHATASE YCDX-RELATED"/>
    <property type="match status" value="1"/>
</dbReference>
<dbReference type="InterPro" id="IPR002008">
    <property type="entry name" value="DNA_pol_X_beta-like"/>
</dbReference>
<dbReference type="PANTHER" id="PTHR36928:SF1">
    <property type="entry name" value="PHOSPHATASE YCDX-RELATED"/>
    <property type="match status" value="1"/>
</dbReference>
<dbReference type="SMART" id="SM00483">
    <property type="entry name" value="POLXc"/>
    <property type="match status" value="1"/>
</dbReference>
<dbReference type="SUPFAM" id="SSF158702">
    <property type="entry name" value="Sec63 N-terminal domain-like"/>
    <property type="match status" value="1"/>
</dbReference>
<dbReference type="GO" id="GO:0042578">
    <property type="term" value="F:phosphoric ester hydrolase activity"/>
    <property type="evidence" value="ECO:0007669"/>
    <property type="project" value="TreeGrafter"/>
</dbReference>
<dbReference type="Pfam" id="PF14716">
    <property type="entry name" value="HHH_8"/>
    <property type="match status" value="1"/>
</dbReference>
<dbReference type="Proteomes" id="UP000677305">
    <property type="component" value="Chromosome"/>
</dbReference>
<dbReference type="GO" id="GO:0008270">
    <property type="term" value="F:zinc ion binding"/>
    <property type="evidence" value="ECO:0007669"/>
    <property type="project" value="TreeGrafter"/>
</dbReference>
<dbReference type="GO" id="GO:0003677">
    <property type="term" value="F:DNA binding"/>
    <property type="evidence" value="ECO:0007669"/>
    <property type="project" value="InterPro"/>
</dbReference>
<dbReference type="InterPro" id="IPR043519">
    <property type="entry name" value="NT_sf"/>
</dbReference>
<dbReference type="CDD" id="cd07436">
    <property type="entry name" value="PHP_PolX"/>
    <property type="match status" value="1"/>
</dbReference>
<gene>
    <name evidence="10" type="primary">polX</name>
    <name evidence="10" type="ORF">HYG85_02585</name>
</gene>
<comment type="catalytic activity">
    <reaction evidence="7">
        <text>DNA(n) + a 2'-deoxyribonucleoside 5'-triphosphate = DNA(n+1) + diphosphate</text>
        <dbReference type="Rhea" id="RHEA:22508"/>
        <dbReference type="Rhea" id="RHEA-COMP:17339"/>
        <dbReference type="Rhea" id="RHEA-COMP:17340"/>
        <dbReference type="ChEBI" id="CHEBI:33019"/>
        <dbReference type="ChEBI" id="CHEBI:61560"/>
        <dbReference type="ChEBI" id="CHEBI:173112"/>
        <dbReference type="EC" id="2.7.7.7"/>
    </reaction>
</comment>
<dbReference type="InterPro" id="IPR016195">
    <property type="entry name" value="Pol/histidinol_Pase-like"/>
</dbReference>
<dbReference type="InterPro" id="IPR010996">
    <property type="entry name" value="HHH_MUS81"/>
</dbReference>
<dbReference type="InterPro" id="IPR022311">
    <property type="entry name" value="PolX-like"/>
</dbReference>
<dbReference type="InterPro" id="IPR027421">
    <property type="entry name" value="DNA_pol_lamdba_lyase_dom_sf"/>
</dbReference>
<dbReference type="InterPro" id="IPR002054">
    <property type="entry name" value="DNA-dir_DNA_pol_X"/>
</dbReference>
<dbReference type="Gene3D" id="3.20.20.140">
    <property type="entry name" value="Metal-dependent hydrolases"/>
    <property type="match status" value="1"/>
</dbReference>
<dbReference type="PIRSF" id="PIRSF005047">
    <property type="entry name" value="UCP005047_YshC"/>
    <property type="match status" value="1"/>
</dbReference>
<dbReference type="GO" id="GO:0003887">
    <property type="term" value="F:DNA-directed DNA polymerase activity"/>
    <property type="evidence" value="ECO:0007669"/>
    <property type="project" value="UniProtKB-KW"/>
</dbReference>
<evidence type="ECO:0000259" key="8">
    <source>
        <dbReference type="SMART" id="SM00481"/>
    </source>
</evidence>
<dbReference type="AlphaFoldDB" id="A0A8J8M7U2"/>
<dbReference type="GO" id="GO:0006281">
    <property type="term" value="P:DNA repair"/>
    <property type="evidence" value="ECO:0007669"/>
    <property type="project" value="UniProtKB-KW"/>
</dbReference>
<dbReference type="GO" id="GO:0004527">
    <property type="term" value="F:exonuclease activity"/>
    <property type="evidence" value="ECO:0007669"/>
    <property type="project" value="UniProtKB-KW"/>
</dbReference>
<dbReference type="SUPFAM" id="SSF89550">
    <property type="entry name" value="PHP domain-like"/>
    <property type="match status" value="1"/>
</dbReference>
<dbReference type="SMART" id="SM00481">
    <property type="entry name" value="POLIIIAc"/>
    <property type="match status" value="1"/>
</dbReference>
<dbReference type="KEGG" id="vgu:HYG85_02585"/>
<evidence type="ECO:0000256" key="2">
    <source>
        <dbReference type="ARBA" id="ARBA00022679"/>
    </source>
</evidence>
<feature type="domain" description="DNA-directed DNA polymerase X" evidence="9">
    <location>
        <begin position="1"/>
        <end position="313"/>
    </location>
</feature>
<evidence type="ECO:0000259" key="9">
    <source>
        <dbReference type="SMART" id="SM00483"/>
    </source>
</evidence>
<dbReference type="EMBL" id="CP058561">
    <property type="protein sequence ID" value="QUH27858.1"/>
    <property type="molecule type" value="Genomic_DNA"/>
</dbReference>
<dbReference type="Gene3D" id="3.30.210.10">
    <property type="entry name" value="DNA polymerase, thumb domain"/>
    <property type="match status" value="1"/>
</dbReference>
<dbReference type="SUPFAM" id="SSF47802">
    <property type="entry name" value="DNA polymerase beta, N-terminal domain-like"/>
    <property type="match status" value="1"/>
</dbReference>
<feature type="domain" description="Polymerase/histidinol phosphatase N-terminal" evidence="8">
    <location>
        <begin position="337"/>
        <end position="416"/>
    </location>
</feature>
<accession>A0A8J8M7U2</accession>
<evidence type="ECO:0000256" key="5">
    <source>
        <dbReference type="ARBA" id="ARBA00022932"/>
    </source>
</evidence>
<evidence type="ECO:0000256" key="3">
    <source>
        <dbReference type="ARBA" id="ARBA00022695"/>
    </source>
</evidence>
<dbReference type="CDD" id="cd00141">
    <property type="entry name" value="NT_POLXc"/>
    <property type="match status" value="1"/>
</dbReference>
<keyword evidence="6" id="KW-0234">DNA repair</keyword>
<dbReference type="EC" id="2.7.7.7" evidence="1"/>
<dbReference type="Gene3D" id="1.10.150.110">
    <property type="entry name" value="DNA polymerase beta, N-terminal domain-like"/>
    <property type="match status" value="1"/>
</dbReference>
<dbReference type="InterPro" id="IPR029398">
    <property type="entry name" value="PolB_thumb"/>
</dbReference>
<dbReference type="Gene3D" id="3.30.460.10">
    <property type="entry name" value="Beta Polymerase, domain 2"/>
    <property type="match status" value="1"/>
</dbReference>
<dbReference type="SUPFAM" id="SSF81301">
    <property type="entry name" value="Nucleotidyltransferase"/>
    <property type="match status" value="1"/>
</dbReference>
<keyword evidence="2" id="KW-0808">Transferase</keyword>
<dbReference type="InterPro" id="IPR003141">
    <property type="entry name" value="Pol/His_phosphatase_N"/>
</dbReference>
<dbReference type="FunFam" id="3.20.20.140:FF:000047">
    <property type="entry name" value="PHP domain-containing protein"/>
    <property type="match status" value="1"/>
</dbReference>
<dbReference type="InterPro" id="IPR050243">
    <property type="entry name" value="PHP_phosphatase"/>
</dbReference>
<dbReference type="Gene3D" id="1.10.150.20">
    <property type="entry name" value="5' to 3' exonuclease, C-terminal subdomain"/>
    <property type="match status" value="1"/>
</dbReference>
<proteinExistence type="predicted"/>
<keyword evidence="10" id="KW-0540">Nuclease</keyword>
<protein>
    <recommendedName>
        <fullName evidence="1">DNA-directed DNA polymerase</fullName>
        <ecNumber evidence="1">2.7.7.7</ecNumber>
    </recommendedName>
</protein>
<organism evidence="10 11">
    <name type="scientific">Vallitalea guaymasensis</name>
    <dbReference type="NCBI Taxonomy" id="1185412"/>
    <lineage>
        <taxon>Bacteria</taxon>
        <taxon>Bacillati</taxon>
        <taxon>Bacillota</taxon>
        <taxon>Clostridia</taxon>
        <taxon>Lachnospirales</taxon>
        <taxon>Vallitaleaceae</taxon>
        <taxon>Vallitalea</taxon>
    </lineage>
</organism>
<evidence type="ECO:0000313" key="11">
    <source>
        <dbReference type="Proteomes" id="UP000677305"/>
    </source>
</evidence>
<dbReference type="Pfam" id="PF14791">
    <property type="entry name" value="DNA_pol_B_thumb"/>
    <property type="match status" value="1"/>
</dbReference>
<keyword evidence="10" id="KW-0269">Exonuclease</keyword>
<evidence type="ECO:0000256" key="6">
    <source>
        <dbReference type="ARBA" id="ARBA00023204"/>
    </source>
</evidence>
<evidence type="ECO:0000256" key="4">
    <source>
        <dbReference type="ARBA" id="ARBA00022763"/>
    </source>
</evidence>
<keyword evidence="11" id="KW-1185">Reference proteome</keyword>
<keyword evidence="3" id="KW-0548">Nucleotidyltransferase</keyword>
<evidence type="ECO:0000256" key="7">
    <source>
        <dbReference type="ARBA" id="ARBA00049244"/>
    </source>
</evidence>
<name>A0A8J8M7U2_9FIRM</name>
<evidence type="ECO:0000256" key="1">
    <source>
        <dbReference type="ARBA" id="ARBA00012417"/>
    </source>
</evidence>
<keyword evidence="5" id="KW-0239">DNA-directed DNA polymerase</keyword>
<reference evidence="10 11" key="1">
    <citation type="submission" date="2020-07" db="EMBL/GenBank/DDBJ databases">
        <title>Vallitalea guaymasensis genome.</title>
        <authorList>
            <person name="Postec A."/>
        </authorList>
    </citation>
    <scope>NUCLEOTIDE SEQUENCE [LARGE SCALE GENOMIC DNA]</scope>
    <source>
        <strain evidence="10 11">Ra1766G1</strain>
    </source>
</reference>
<evidence type="ECO:0000313" key="10">
    <source>
        <dbReference type="EMBL" id="QUH27858.1"/>
    </source>
</evidence>
<dbReference type="InterPro" id="IPR037160">
    <property type="entry name" value="DNA_Pol_thumb_sf"/>
</dbReference>
<dbReference type="InterPro" id="IPR047967">
    <property type="entry name" value="PolX_PHP"/>
</dbReference>
<dbReference type="GO" id="GO:0005829">
    <property type="term" value="C:cytosol"/>
    <property type="evidence" value="ECO:0007669"/>
    <property type="project" value="TreeGrafter"/>
</dbReference>
<dbReference type="InterPro" id="IPR004013">
    <property type="entry name" value="PHP_dom"/>
</dbReference>